<accession>A0A0F9H929</accession>
<organism evidence="1">
    <name type="scientific">marine sediment metagenome</name>
    <dbReference type="NCBI Taxonomy" id="412755"/>
    <lineage>
        <taxon>unclassified sequences</taxon>
        <taxon>metagenomes</taxon>
        <taxon>ecological metagenomes</taxon>
    </lineage>
</organism>
<name>A0A0F9H929_9ZZZZ</name>
<sequence length="150" mass="17149">MIIFDNSVLSAFTRLKLLPSLKKLLSSAIISKEIFEEFSLQWQQTIPNWIRILQSNKNIPLKDIPLSLSSADLSVIRLALEHDKGITSDDRPLRIYAEKLGIIITGSLGLLKALYQKKIIKTRDDYIAYLGSLQEDVYISNELMKWALEE</sequence>
<evidence type="ECO:0008006" key="2">
    <source>
        <dbReference type="Google" id="ProtNLM"/>
    </source>
</evidence>
<gene>
    <name evidence="1" type="ORF">LCGC14_1732670</name>
</gene>
<dbReference type="PANTHER" id="PTHR39550:SF1">
    <property type="entry name" value="SLL0658 PROTEIN"/>
    <property type="match status" value="1"/>
</dbReference>
<dbReference type="Pfam" id="PF11848">
    <property type="entry name" value="DUF3368"/>
    <property type="match status" value="1"/>
</dbReference>
<dbReference type="PANTHER" id="PTHR39550">
    <property type="entry name" value="SLL0658 PROTEIN"/>
    <property type="match status" value="1"/>
</dbReference>
<protein>
    <recommendedName>
        <fullName evidence="2">PIN domain-containing protein</fullName>
    </recommendedName>
</protein>
<comment type="caution">
    <text evidence="1">The sequence shown here is derived from an EMBL/GenBank/DDBJ whole genome shotgun (WGS) entry which is preliminary data.</text>
</comment>
<dbReference type="EMBL" id="LAZR01015742">
    <property type="protein sequence ID" value="KKM07565.1"/>
    <property type="molecule type" value="Genomic_DNA"/>
</dbReference>
<reference evidence="1" key="1">
    <citation type="journal article" date="2015" name="Nature">
        <title>Complex archaea that bridge the gap between prokaryotes and eukaryotes.</title>
        <authorList>
            <person name="Spang A."/>
            <person name="Saw J.H."/>
            <person name="Jorgensen S.L."/>
            <person name="Zaremba-Niedzwiedzka K."/>
            <person name="Martijn J."/>
            <person name="Lind A.E."/>
            <person name="van Eijk R."/>
            <person name="Schleper C."/>
            <person name="Guy L."/>
            <person name="Ettema T.J."/>
        </authorList>
    </citation>
    <scope>NUCLEOTIDE SEQUENCE</scope>
</reference>
<proteinExistence type="predicted"/>
<dbReference type="InterPro" id="IPR021799">
    <property type="entry name" value="PIN-like_prokaryotic"/>
</dbReference>
<evidence type="ECO:0000313" key="1">
    <source>
        <dbReference type="EMBL" id="KKM07565.1"/>
    </source>
</evidence>
<dbReference type="AlphaFoldDB" id="A0A0F9H929"/>